<dbReference type="InterPro" id="IPR001611">
    <property type="entry name" value="Leu-rich_rpt"/>
</dbReference>
<accession>A0A8C2EAD2</accession>
<dbReference type="InterPro" id="IPR032675">
    <property type="entry name" value="LRR_dom_sf"/>
</dbReference>
<dbReference type="Proteomes" id="UP000694701">
    <property type="component" value="Unplaced"/>
</dbReference>
<evidence type="ECO:0000256" key="2">
    <source>
        <dbReference type="ARBA" id="ARBA00022737"/>
    </source>
</evidence>
<dbReference type="Gene3D" id="3.80.10.10">
    <property type="entry name" value="Ribonuclease Inhibitor"/>
    <property type="match status" value="2"/>
</dbReference>
<evidence type="ECO:0000256" key="1">
    <source>
        <dbReference type="ARBA" id="ARBA00022614"/>
    </source>
</evidence>
<keyword evidence="1" id="KW-0433">Leucine-rich repeat</keyword>
<reference evidence="3" key="1">
    <citation type="submission" date="2025-08" db="UniProtKB">
        <authorList>
            <consortium name="Ensembl"/>
        </authorList>
    </citation>
    <scope>IDENTIFICATION</scope>
</reference>
<proteinExistence type="predicted"/>
<dbReference type="InterPro" id="IPR051261">
    <property type="entry name" value="NLR"/>
</dbReference>
<dbReference type="AlphaFoldDB" id="A0A8C2EAD2"/>
<dbReference type="SUPFAM" id="SSF52047">
    <property type="entry name" value="RNI-like"/>
    <property type="match status" value="1"/>
</dbReference>
<name>A0A8C2EAD2_CYPCA</name>
<sequence length="370" mass="41500">MNLIKSINLFHCLNELGDHSLVEEIQQYLKSRRIKEAKLSSSQWSAVAFVLLTSEEELNEFRLDKFVKKKNEPENMKVLQKLLPVIKESRSVQLSYCSITDEGCAVLASALRSYPSHLRELDLSWNKIGKSVNLLSGVLQNPHCKLEKLWLRDCDITDEGCSALASALRSNPSQLRQLCLSLNEIGDLGVKRLCAGLEDPHCKLEILWLNDCGFTDEGCAALASALRSNPSHLRELSLTGNKLGKSVNLLSDFQNILEHKKMPNMYIIKIICAVLTLIRSSGESNTFHSYCSQTQNRESLPASEDCVIVLYRFSYCSITDEGCTALASALRSNPSHLRELDLYGNKLRDSGVKRLCAGLKDPHCKLEILW</sequence>
<organism evidence="3 4">
    <name type="scientific">Cyprinus carpio</name>
    <name type="common">Common carp</name>
    <dbReference type="NCBI Taxonomy" id="7962"/>
    <lineage>
        <taxon>Eukaryota</taxon>
        <taxon>Metazoa</taxon>
        <taxon>Chordata</taxon>
        <taxon>Craniata</taxon>
        <taxon>Vertebrata</taxon>
        <taxon>Euteleostomi</taxon>
        <taxon>Actinopterygii</taxon>
        <taxon>Neopterygii</taxon>
        <taxon>Teleostei</taxon>
        <taxon>Ostariophysi</taxon>
        <taxon>Cypriniformes</taxon>
        <taxon>Cyprinidae</taxon>
        <taxon>Cyprininae</taxon>
        <taxon>Cyprinus</taxon>
    </lineage>
</organism>
<evidence type="ECO:0008006" key="5">
    <source>
        <dbReference type="Google" id="ProtNLM"/>
    </source>
</evidence>
<dbReference type="Pfam" id="PF13516">
    <property type="entry name" value="LRR_6"/>
    <property type="match status" value="8"/>
</dbReference>
<dbReference type="PANTHER" id="PTHR24106">
    <property type="entry name" value="NACHT, LRR AND CARD DOMAINS-CONTAINING"/>
    <property type="match status" value="1"/>
</dbReference>
<dbReference type="FunFam" id="3.80.10.10:FF:000782">
    <property type="entry name" value="Si:ch211-196h16.4"/>
    <property type="match status" value="1"/>
</dbReference>
<evidence type="ECO:0000313" key="4">
    <source>
        <dbReference type="Proteomes" id="UP000694701"/>
    </source>
</evidence>
<evidence type="ECO:0000313" key="3">
    <source>
        <dbReference type="Ensembl" id="ENSCCRP00020037780.1"/>
    </source>
</evidence>
<dbReference type="SMART" id="SM00368">
    <property type="entry name" value="LRR_RI"/>
    <property type="match status" value="7"/>
</dbReference>
<protein>
    <recommendedName>
        <fullName evidence="5">NACHT LRR and PYD domain-containing protein</fullName>
    </recommendedName>
</protein>
<keyword evidence="2" id="KW-0677">Repeat</keyword>
<dbReference type="Ensembl" id="ENSCCRT00020041246.1">
    <property type="protein sequence ID" value="ENSCCRP00020037780.1"/>
    <property type="gene ID" value="ENSCCRG00020016875.1"/>
</dbReference>